<proteinExistence type="predicted"/>
<name>A0AAE0ZJR0_9GAST</name>
<comment type="caution">
    <text evidence="2">The sequence shown here is derived from an EMBL/GenBank/DDBJ whole genome shotgun (WGS) entry which is preliminary data.</text>
</comment>
<sequence>MGHSQGDKTSASRSANCSPGPDGSLDRLRCCNVAGPSGGRTADAIAPTVQSDPVDTSTSCPNNASINRYENIVSTSSTLAELQQWCNQDGHMDERIGLSTHMFENELNMFKFVKYVDTKPSITPNPPAAPRKPRHSRRRSSFSSAHANNVTFENHDLRPLSDCGASAISRLDLAVSEPPRSCAPAEVIPEAAGAAGAIERPIMTSTPSRSGKGTLILRPQVSPLRDPRLKTTPIRCAAAPSRPRLFRQPAILGGVMGPKRLPFFLGEEERVFRAGLSEVKDMSFVECEADSTYEETMSIGQQDYSDIEMMHQSEHNSVAMETEGESLMVFDVSMAEFSFMDFQ</sequence>
<dbReference type="Proteomes" id="UP001283361">
    <property type="component" value="Unassembled WGS sequence"/>
</dbReference>
<feature type="region of interest" description="Disordered" evidence="1">
    <location>
        <begin position="1"/>
        <end position="21"/>
    </location>
</feature>
<feature type="compositionally biased region" description="Polar residues" evidence="1">
    <location>
        <begin position="7"/>
        <end position="17"/>
    </location>
</feature>
<reference evidence="2" key="1">
    <citation type="journal article" date="2023" name="G3 (Bethesda)">
        <title>A reference genome for the long-term kleptoplast-retaining sea slug Elysia crispata morphotype clarki.</title>
        <authorList>
            <person name="Eastman K.E."/>
            <person name="Pendleton A.L."/>
            <person name="Shaikh M.A."/>
            <person name="Suttiyut T."/>
            <person name="Ogas R."/>
            <person name="Tomko P."/>
            <person name="Gavelis G."/>
            <person name="Widhalm J.R."/>
            <person name="Wisecaver J.H."/>
        </authorList>
    </citation>
    <scope>NUCLEOTIDE SEQUENCE</scope>
    <source>
        <strain evidence="2">ECLA1</strain>
    </source>
</reference>
<organism evidence="2 3">
    <name type="scientific">Elysia crispata</name>
    <name type="common">lettuce slug</name>
    <dbReference type="NCBI Taxonomy" id="231223"/>
    <lineage>
        <taxon>Eukaryota</taxon>
        <taxon>Metazoa</taxon>
        <taxon>Spiralia</taxon>
        <taxon>Lophotrochozoa</taxon>
        <taxon>Mollusca</taxon>
        <taxon>Gastropoda</taxon>
        <taxon>Heterobranchia</taxon>
        <taxon>Euthyneura</taxon>
        <taxon>Panpulmonata</taxon>
        <taxon>Sacoglossa</taxon>
        <taxon>Placobranchoidea</taxon>
        <taxon>Plakobranchidae</taxon>
        <taxon>Elysia</taxon>
    </lineage>
</organism>
<feature type="region of interest" description="Disordered" evidence="1">
    <location>
        <begin position="121"/>
        <end position="147"/>
    </location>
</feature>
<dbReference type="AlphaFoldDB" id="A0AAE0ZJR0"/>
<feature type="compositionally biased region" description="Basic residues" evidence="1">
    <location>
        <begin position="131"/>
        <end position="140"/>
    </location>
</feature>
<dbReference type="EMBL" id="JAWDGP010003807">
    <property type="protein sequence ID" value="KAK3770583.1"/>
    <property type="molecule type" value="Genomic_DNA"/>
</dbReference>
<accession>A0AAE0ZJR0</accession>
<protein>
    <submittedName>
        <fullName evidence="2">Uncharacterized protein</fullName>
    </submittedName>
</protein>
<gene>
    <name evidence="2" type="ORF">RRG08_029501</name>
</gene>
<evidence type="ECO:0000256" key="1">
    <source>
        <dbReference type="SAM" id="MobiDB-lite"/>
    </source>
</evidence>
<evidence type="ECO:0000313" key="3">
    <source>
        <dbReference type="Proteomes" id="UP001283361"/>
    </source>
</evidence>
<keyword evidence="3" id="KW-1185">Reference proteome</keyword>
<evidence type="ECO:0000313" key="2">
    <source>
        <dbReference type="EMBL" id="KAK3770583.1"/>
    </source>
</evidence>